<feature type="domain" description="NAD-dependent epimerase/dehydratase" evidence="3">
    <location>
        <begin position="33"/>
        <end position="242"/>
    </location>
</feature>
<proteinExistence type="inferred from homology"/>
<dbReference type="EMBL" id="BAAAYG010000004">
    <property type="protein sequence ID" value="GAA3283406.1"/>
    <property type="molecule type" value="Genomic_DNA"/>
</dbReference>
<protein>
    <submittedName>
        <fullName evidence="4">NAD-dependent epimerase/dehydratase family protein</fullName>
    </submittedName>
</protein>
<dbReference type="SUPFAM" id="SSF51735">
    <property type="entry name" value="NAD(P)-binding Rossmann-fold domains"/>
    <property type="match status" value="1"/>
</dbReference>
<name>A0ABP6RF50_9MICC</name>
<keyword evidence="5" id="KW-1185">Reference proteome</keyword>
<dbReference type="Proteomes" id="UP001501736">
    <property type="component" value="Unassembled WGS sequence"/>
</dbReference>
<comment type="caution">
    <text evidence="4">The sequence shown here is derived from an EMBL/GenBank/DDBJ whole genome shotgun (WGS) entry which is preliminary data.</text>
</comment>
<sequence>MTATPEQRTPGQMPTEQPTPGQAIEEISPGSRVLLTGASGLLGRSVARRLVADGYDVTTLQRSASTVDGAREVRGSLTDPDAVAAAVAGQDAIVHLAAKVSVSGDHRDFAAVNVDGTRTLLDAAEAAGVEHLLHVSSPSVAHAGSSLVGEPAGDPDPARAAGSYAQTKAEAEQLVAARAAGGLKTLILRPHLVWGPGDGQLTRRIVDRARSGRLPLIGSGAALVDTLYIDNAVEAFAAGLRRLPQIHGSRLVLTTGEPRPIGELMMGIAAAGGAPRPRLRITPGLARAAGSAVEKAWALSERIAGPHDDEPPMTRFLAEQLSTAHWFDQRTTRRALDWTPSVTIDEGLRRLAEHVARTGGV</sequence>
<dbReference type="Gene3D" id="3.40.50.720">
    <property type="entry name" value="NAD(P)-binding Rossmann-like Domain"/>
    <property type="match status" value="1"/>
</dbReference>
<evidence type="ECO:0000313" key="4">
    <source>
        <dbReference type="EMBL" id="GAA3283406.1"/>
    </source>
</evidence>
<evidence type="ECO:0000256" key="2">
    <source>
        <dbReference type="SAM" id="MobiDB-lite"/>
    </source>
</evidence>
<dbReference type="Pfam" id="PF01370">
    <property type="entry name" value="Epimerase"/>
    <property type="match status" value="1"/>
</dbReference>
<feature type="region of interest" description="Disordered" evidence="2">
    <location>
        <begin position="1"/>
        <end position="26"/>
    </location>
</feature>
<dbReference type="InterPro" id="IPR036291">
    <property type="entry name" value="NAD(P)-bd_dom_sf"/>
</dbReference>
<evidence type="ECO:0000256" key="1">
    <source>
        <dbReference type="ARBA" id="ARBA00007637"/>
    </source>
</evidence>
<reference evidence="5" key="1">
    <citation type="journal article" date="2019" name="Int. J. Syst. Evol. Microbiol.">
        <title>The Global Catalogue of Microorganisms (GCM) 10K type strain sequencing project: providing services to taxonomists for standard genome sequencing and annotation.</title>
        <authorList>
            <consortium name="The Broad Institute Genomics Platform"/>
            <consortium name="The Broad Institute Genome Sequencing Center for Infectious Disease"/>
            <person name="Wu L."/>
            <person name="Ma J."/>
        </authorList>
    </citation>
    <scope>NUCLEOTIDE SEQUENCE [LARGE SCALE GENOMIC DNA]</scope>
    <source>
        <strain evidence="5">JCM 11483</strain>
    </source>
</reference>
<dbReference type="PANTHER" id="PTHR43000">
    <property type="entry name" value="DTDP-D-GLUCOSE 4,6-DEHYDRATASE-RELATED"/>
    <property type="match status" value="1"/>
</dbReference>
<evidence type="ECO:0000313" key="5">
    <source>
        <dbReference type="Proteomes" id="UP001501736"/>
    </source>
</evidence>
<organism evidence="4 5">
    <name type="scientific">Nesterenkonia halobia</name>
    <dbReference type="NCBI Taxonomy" id="37922"/>
    <lineage>
        <taxon>Bacteria</taxon>
        <taxon>Bacillati</taxon>
        <taxon>Actinomycetota</taxon>
        <taxon>Actinomycetes</taxon>
        <taxon>Micrococcales</taxon>
        <taxon>Micrococcaceae</taxon>
        <taxon>Nesterenkonia</taxon>
    </lineage>
</organism>
<gene>
    <name evidence="4" type="ORF">GCM10020260_12130</name>
</gene>
<accession>A0ABP6RF50</accession>
<dbReference type="InterPro" id="IPR001509">
    <property type="entry name" value="Epimerase_deHydtase"/>
</dbReference>
<evidence type="ECO:0000259" key="3">
    <source>
        <dbReference type="Pfam" id="PF01370"/>
    </source>
</evidence>
<feature type="compositionally biased region" description="Polar residues" evidence="2">
    <location>
        <begin position="1"/>
        <end position="20"/>
    </location>
</feature>
<comment type="similarity">
    <text evidence="1">Belongs to the NAD(P)-dependent epimerase/dehydratase family.</text>
</comment>